<evidence type="ECO:0000313" key="8">
    <source>
        <dbReference type="EMBL" id="MBL0420865.1"/>
    </source>
</evidence>
<sequence>MDSILTHILGSAVIGLVVGLIARAIISGEDRAGMTLSIVLGIAGGVAGRLIATSFGLTGPYSAAGWVAAVLGAVLLLLLVGVLRGSRTRRR</sequence>
<comment type="subcellular location">
    <subcellularLocation>
        <location evidence="1">Cell membrane</location>
        <topology evidence="1">Multi-pass membrane protein</topology>
    </subcellularLocation>
</comment>
<evidence type="ECO:0000256" key="3">
    <source>
        <dbReference type="ARBA" id="ARBA00022475"/>
    </source>
</evidence>
<dbReference type="Proteomes" id="UP000613011">
    <property type="component" value="Unassembled WGS sequence"/>
</dbReference>
<evidence type="ECO:0000256" key="1">
    <source>
        <dbReference type="ARBA" id="ARBA00004651"/>
    </source>
</evidence>
<keyword evidence="4 7" id="KW-0812">Transmembrane</keyword>
<name>A0A936ZP06_9BURK</name>
<keyword evidence="3" id="KW-1003">Cell membrane</keyword>
<comment type="similarity">
    <text evidence="2">Belongs to the UPF0410 family.</text>
</comment>
<dbReference type="AlphaFoldDB" id="A0A936ZP06"/>
<evidence type="ECO:0000256" key="2">
    <source>
        <dbReference type="ARBA" id="ARBA00011006"/>
    </source>
</evidence>
<dbReference type="RefSeq" id="WP_201683934.1">
    <property type="nucleotide sequence ID" value="NZ_JAEQNA010000003.1"/>
</dbReference>
<dbReference type="Pfam" id="PF04226">
    <property type="entry name" value="Transgly_assoc"/>
    <property type="match status" value="1"/>
</dbReference>
<dbReference type="PANTHER" id="PTHR33884:SF7">
    <property type="entry name" value="BSL8023 PROTEIN"/>
    <property type="match status" value="1"/>
</dbReference>
<dbReference type="InterPro" id="IPR007341">
    <property type="entry name" value="Transgly_assoc"/>
</dbReference>
<evidence type="ECO:0000313" key="9">
    <source>
        <dbReference type="Proteomes" id="UP000613011"/>
    </source>
</evidence>
<accession>A0A936ZP06</accession>
<keyword evidence="5 7" id="KW-1133">Transmembrane helix</keyword>
<gene>
    <name evidence="8" type="ORF">JI739_10960</name>
</gene>
<evidence type="ECO:0000256" key="6">
    <source>
        <dbReference type="ARBA" id="ARBA00023136"/>
    </source>
</evidence>
<feature type="transmembrane region" description="Helical" evidence="7">
    <location>
        <begin position="63"/>
        <end position="83"/>
    </location>
</feature>
<proteinExistence type="inferred from homology"/>
<feature type="transmembrane region" description="Helical" evidence="7">
    <location>
        <begin position="38"/>
        <end position="57"/>
    </location>
</feature>
<evidence type="ECO:0000256" key="7">
    <source>
        <dbReference type="SAM" id="Phobius"/>
    </source>
</evidence>
<evidence type="ECO:0000256" key="5">
    <source>
        <dbReference type="ARBA" id="ARBA00022989"/>
    </source>
</evidence>
<feature type="transmembrane region" description="Helical" evidence="7">
    <location>
        <begin position="6"/>
        <end position="26"/>
    </location>
</feature>
<organism evidence="8 9">
    <name type="scientific">Ramlibacter aurantiacus</name>
    <dbReference type="NCBI Taxonomy" id="2801330"/>
    <lineage>
        <taxon>Bacteria</taxon>
        <taxon>Pseudomonadati</taxon>
        <taxon>Pseudomonadota</taxon>
        <taxon>Betaproteobacteria</taxon>
        <taxon>Burkholderiales</taxon>
        <taxon>Comamonadaceae</taxon>
        <taxon>Ramlibacter</taxon>
    </lineage>
</organism>
<keyword evidence="6 7" id="KW-0472">Membrane</keyword>
<dbReference type="GO" id="GO:0005886">
    <property type="term" value="C:plasma membrane"/>
    <property type="evidence" value="ECO:0007669"/>
    <property type="project" value="UniProtKB-SubCell"/>
</dbReference>
<reference evidence="8" key="1">
    <citation type="submission" date="2021-01" db="EMBL/GenBank/DDBJ databases">
        <title>Ramlibacter sp. strain AW1 16S ribosomal RNA gene Genome sequencing and assembly.</title>
        <authorList>
            <person name="Kang M."/>
        </authorList>
    </citation>
    <scope>NUCLEOTIDE SEQUENCE</scope>
    <source>
        <strain evidence="8">AW1</strain>
    </source>
</reference>
<evidence type="ECO:0000256" key="4">
    <source>
        <dbReference type="ARBA" id="ARBA00022692"/>
    </source>
</evidence>
<protein>
    <submittedName>
        <fullName evidence="8">GlsB/YeaQ/YmgE family stress response membrane protein</fullName>
    </submittedName>
</protein>
<dbReference type="EMBL" id="JAEQNA010000003">
    <property type="protein sequence ID" value="MBL0420865.1"/>
    <property type="molecule type" value="Genomic_DNA"/>
</dbReference>
<comment type="caution">
    <text evidence="8">The sequence shown here is derived from an EMBL/GenBank/DDBJ whole genome shotgun (WGS) entry which is preliminary data.</text>
</comment>
<dbReference type="PANTHER" id="PTHR33884">
    <property type="entry name" value="UPF0410 PROTEIN YMGE"/>
    <property type="match status" value="1"/>
</dbReference>
<keyword evidence="9" id="KW-1185">Reference proteome</keyword>